<sequence>MADRKVVVMLLLALLLTSQLVMLAEAGNDDVLPSDELSLEVLALMEDIIHSKLCPAACIACLVQIGKACPLNTMMFAPCVLGQVMANGCFSKE</sequence>
<dbReference type="EnsemblPlants" id="EMT16933">
    <property type="protein sequence ID" value="EMT16933"/>
    <property type="gene ID" value="F775_27030"/>
</dbReference>
<proteinExistence type="predicted"/>
<organism evidence="1">
    <name type="scientific">Aegilops tauschii</name>
    <name type="common">Tausch's goatgrass</name>
    <name type="synonym">Aegilops squarrosa</name>
    <dbReference type="NCBI Taxonomy" id="37682"/>
    <lineage>
        <taxon>Eukaryota</taxon>
        <taxon>Viridiplantae</taxon>
        <taxon>Streptophyta</taxon>
        <taxon>Embryophyta</taxon>
        <taxon>Tracheophyta</taxon>
        <taxon>Spermatophyta</taxon>
        <taxon>Magnoliopsida</taxon>
        <taxon>Liliopsida</taxon>
        <taxon>Poales</taxon>
        <taxon>Poaceae</taxon>
        <taxon>BOP clade</taxon>
        <taxon>Pooideae</taxon>
        <taxon>Triticodae</taxon>
        <taxon>Triticeae</taxon>
        <taxon>Triticinae</taxon>
        <taxon>Aegilops</taxon>
    </lineage>
</organism>
<accession>R7W7F5</accession>
<dbReference type="AlphaFoldDB" id="R7W7F5"/>
<name>R7W7F5_AEGTA</name>
<evidence type="ECO:0000313" key="1">
    <source>
        <dbReference type="EnsemblPlants" id="EMT16933"/>
    </source>
</evidence>
<reference evidence="1" key="1">
    <citation type="submission" date="2015-06" db="UniProtKB">
        <authorList>
            <consortium name="EnsemblPlants"/>
        </authorList>
    </citation>
    <scope>IDENTIFICATION</scope>
</reference>
<protein>
    <submittedName>
        <fullName evidence="1">Uncharacterized protein</fullName>
    </submittedName>
</protein>